<gene>
    <name evidence="2" type="ORF">PSJ8397_00701</name>
</gene>
<name>A0A1Y5RPJ7_9RHOB</name>
<dbReference type="Proteomes" id="UP000193623">
    <property type="component" value="Unassembled WGS sequence"/>
</dbReference>
<keyword evidence="1" id="KW-0812">Transmembrane</keyword>
<feature type="transmembrane region" description="Helical" evidence="1">
    <location>
        <begin position="52"/>
        <end position="71"/>
    </location>
</feature>
<keyword evidence="1" id="KW-1133">Transmembrane helix</keyword>
<reference evidence="2 3" key="1">
    <citation type="submission" date="2017-03" db="EMBL/GenBank/DDBJ databases">
        <authorList>
            <person name="Afonso C.L."/>
            <person name="Miller P.J."/>
            <person name="Scott M.A."/>
            <person name="Spackman E."/>
            <person name="Goraichik I."/>
            <person name="Dimitrov K.M."/>
            <person name="Suarez D.L."/>
            <person name="Swayne D.E."/>
        </authorList>
    </citation>
    <scope>NUCLEOTIDE SEQUENCE [LARGE SCALE GENOMIC DNA]</scope>
    <source>
        <strain evidence="2 3">CECT 8397</strain>
    </source>
</reference>
<accession>A0A1Y5RPJ7</accession>
<dbReference type="AlphaFoldDB" id="A0A1Y5RPJ7"/>
<dbReference type="EMBL" id="FWFT01000001">
    <property type="protein sequence ID" value="SLN19650.1"/>
    <property type="molecule type" value="Genomic_DNA"/>
</dbReference>
<protein>
    <submittedName>
        <fullName evidence="2">Uncharacterized protein</fullName>
    </submittedName>
</protein>
<dbReference type="OrthoDB" id="7865740at2"/>
<feature type="transmembrane region" description="Helical" evidence="1">
    <location>
        <begin position="83"/>
        <end position="106"/>
    </location>
</feature>
<keyword evidence="3" id="KW-1185">Reference proteome</keyword>
<keyword evidence="1" id="KW-0472">Membrane</keyword>
<feature type="transmembrane region" description="Helical" evidence="1">
    <location>
        <begin position="20"/>
        <end position="40"/>
    </location>
</feature>
<evidence type="ECO:0000313" key="3">
    <source>
        <dbReference type="Proteomes" id="UP000193623"/>
    </source>
</evidence>
<sequence>MPSIRRGTWKLTEGARARVLAYLLVIVSSGALGFLAVLHLDQAALFDQLTPYQWWIVASSAIGGGAALFLSGDKLGQPGWIGAARAAAGGIWITFVGALIGGTLGLPLYGTMFGPFIVSVTLAGTPVLLMLWMFNIAGIHMLMGTYQRERDSIFTPERMTIPDHPDGLTLRVRGNFS</sequence>
<proteinExistence type="predicted"/>
<evidence type="ECO:0000256" key="1">
    <source>
        <dbReference type="SAM" id="Phobius"/>
    </source>
</evidence>
<organism evidence="2 3">
    <name type="scientific">Pseudooctadecabacter jejudonensis</name>
    <dbReference type="NCBI Taxonomy" id="1391910"/>
    <lineage>
        <taxon>Bacteria</taxon>
        <taxon>Pseudomonadati</taxon>
        <taxon>Pseudomonadota</taxon>
        <taxon>Alphaproteobacteria</taxon>
        <taxon>Rhodobacterales</taxon>
        <taxon>Paracoccaceae</taxon>
        <taxon>Pseudooctadecabacter</taxon>
    </lineage>
</organism>
<feature type="transmembrane region" description="Helical" evidence="1">
    <location>
        <begin position="112"/>
        <end position="134"/>
    </location>
</feature>
<dbReference type="RefSeq" id="WP_143515330.1">
    <property type="nucleotide sequence ID" value="NZ_FWFT01000001.1"/>
</dbReference>
<evidence type="ECO:0000313" key="2">
    <source>
        <dbReference type="EMBL" id="SLN19650.1"/>
    </source>
</evidence>